<evidence type="ECO:0000256" key="1">
    <source>
        <dbReference type="SAM" id="MobiDB-lite"/>
    </source>
</evidence>
<dbReference type="EMBL" id="GBHO01003962">
    <property type="protein sequence ID" value="JAG39642.1"/>
    <property type="molecule type" value="Transcribed_RNA"/>
</dbReference>
<accession>A0A0A9Z333</accession>
<organism evidence="2">
    <name type="scientific">Lygus hesperus</name>
    <name type="common">Western plant bug</name>
    <dbReference type="NCBI Taxonomy" id="30085"/>
    <lineage>
        <taxon>Eukaryota</taxon>
        <taxon>Metazoa</taxon>
        <taxon>Ecdysozoa</taxon>
        <taxon>Arthropoda</taxon>
        <taxon>Hexapoda</taxon>
        <taxon>Insecta</taxon>
        <taxon>Pterygota</taxon>
        <taxon>Neoptera</taxon>
        <taxon>Paraneoptera</taxon>
        <taxon>Hemiptera</taxon>
        <taxon>Heteroptera</taxon>
        <taxon>Panheteroptera</taxon>
        <taxon>Cimicomorpha</taxon>
        <taxon>Miridae</taxon>
        <taxon>Mirini</taxon>
        <taxon>Lygus</taxon>
    </lineage>
</organism>
<gene>
    <name evidence="2" type="primary">Ccni</name>
    <name evidence="2" type="ORF">CM83_102755</name>
</gene>
<reference evidence="2" key="2">
    <citation type="submission" date="2014-07" db="EMBL/GenBank/DDBJ databases">
        <authorList>
            <person name="Hull J."/>
        </authorList>
    </citation>
    <scope>NUCLEOTIDE SEQUENCE</scope>
</reference>
<sequence length="131" mass="14341">PPIESLGKILNTVEVRDLAKNMMLSWEKTIVKGVTSIRGRGRTVLASQCLQFSQMREDEALDVGNPIFNDVTASKFSENNGPEDLGSTDGPAGKGMYQRSKDFFVSEDVVSLHEDQQFLDAVTGEEDDGGE</sequence>
<feature type="region of interest" description="Disordered" evidence="1">
    <location>
        <begin position="74"/>
        <end position="97"/>
    </location>
</feature>
<dbReference type="AlphaFoldDB" id="A0A0A9Z333"/>
<evidence type="ECO:0000313" key="2">
    <source>
        <dbReference type="EMBL" id="JAG39642.1"/>
    </source>
</evidence>
<reference evidence="2" key="1">
    <citation type="journal article" date="2014" name="PLoS ONE">
        <title>Transcriptome-Based Identification of ABC Transporters in the Western Tarnished Plant Bug Lygus hesperus.</title>
        <authorList>
            <person name="Hull J.J."/>
            <person name="Chaney K."/>
            <person name="Geib S.M."/>
            <person name="Fabrick J.A."/>
            <person name="Brent C.S."/>
            <person name="Walsh D."/>
            <person name="Lavine L.C."/>
        </authorList>
    </citation>
    <scope>NUCLEOTIDE SEQUENCE</scope>
</reference>
<name>A0A0A9Z333_LYGHE</name>
<feature type="non-terminal residue" evidence="2">
    <location>
        <position position="1"/>
    </location>
</feature>
<proteinExistence type="predicted"/>
<protein>
    <submittedName>
        <fullName evidence="2">Cyclin-I</fullName>
    </submittedName>
</protein>